<keyword evidence="2" id="KW-1185">Reference proteome</keyword>
<accession>A0ABW9J0T5</accession>
<proteinExistence type="predicted"/>
<dbReference type="EMBL" id="SSHJ02000001">
    <property type="protein sequence ID" value="MFN0254144.1"/>
    <property type="molecule type" value="Genomic_DNA"/>
</dbReference>
<gene>
    <name evidence="1" type="ORF">E6A44_001065</name>
</gene>
<comment type="caution">
    <text evidence="1">The sequence shown here is derived from an EMBL/GenBank/DDBJ whole genome shotgun (WGS) entry which is preliminary data.</text>
</comment>
<sequence length="222" mass="26432">MTTPSFYIDIKQSIEEHFSFLEAFGFTTFEEKQLAYEFHFEAKNDAVLIDIWFEATASTPIWMTINGYYVDHLEPENLKLKAYQVALKENYNKSFEQYLETNQTVFLNQIAEQYAVNGKEINNSYLKELSEIIKRNITILNGNLEVLKSNTEVIQKDFEVEKAKERIKNRTYTLEYQCFSADEYDAYEEFTSLEALEKYLAERKEIEKYRVLDCYMHEIYSK</sequence>
<dbReference type="RefSeq" id="WP_138721323.1">
    <property type="nucleotide sequence ID" value="NZ_SSHJ02000001.1"/>
</dbReference>
<protein>
    <recommendedName>
        <fullName evidence="3">DUF4375 domain-containing protein</fullName>
    </recommendedName>
</protein>
<name>A0ABW9J0T5_9SPHI</name>
<organism evidence="1 2">
    <name type="scientific">Pedobacter ureilyticus</name>
    <dbReference type="NCBI Taxonomy" id="1393051"/>
    <lineage>
        <taxon>Bacteria</taxon>
        <taxon>Pseudomonadati</taxon>
        <taxon>Bacteroidota</taxon>
        <taxon>Sphingobacteriia</taxon>
        <taxon>Sphingobacteriales</taxon>
        <taxon>Sphingobacteriaceae</taxon>
        <taxon>Pedobacter</taxon>
    </lineage>
</organism>
<evidence type="ECO:0000313" key="1">
    <source>
        <dbReference type="EMBL" id="MFN0254144.1"/>
    </source>
</evidence>
<dbReference type="Proteomes" id="UP001517247">
    <property type="component" value="Unassembled WGS sequence"/>
</dbReference>
<evidence type="ECO:0000313" key="2">
    <source>
        <dbReference type="Proteomes" id="UP001517247"/>
    </source>
</evidence>
<reference evidence="1 2" key="1">
    <citation type="submission" date="2024-12" db="EMBL/GenBank/DDBJ databases">
        <authorList>
            <person name="Hu S."/>
        </authorList>
    </citation>
    <scope>NUCLEOTIDE SEQUENCE [LARGE SCALE GENOMIC DNA]</scope>
    <source>
        <strain evidence="1 2">THG-T11</strain>
    </source>
</reference>
<evidence type="ECO:0008006" key="3">
    <source>
        <dbReference type="Google" id="ProtNLM"/>
    </source>
</evidence>